<name>A0A1L9RN10_ASPWE</name>
<evidence type="ECO:0000313" key="5">
    <source>
        <dbReference type="EMBL" id="OJJ36292.1"/>
    </source>
</evidence>
<dbReference type="SFLD" id="SFLDS00019">
    <property type="entry name" value="Glutathione_Transferase_(cytos"/>
    <property type="match status" value="1"/>
</dbReference>
<dbReference type="CDD" id="cd03181">
    <property type="entry name" value="GST_C_EF1Bgamma_like"/>
    <property type="match status" value="1"/>
</dbReference>
<dbReference type="RefSeq" id="XP_040689968.1">
    <property type="nucleotide sequence ID" value="XM_040830524.1"/>
</dbReference>
<dbReference type="GeneID" id="63746372"/>
<dbReference type="InterPro" id="IPR036249">
    <property type="entry name" value="Thioredoxin-like_sf"/>
</dbReference>
<evidence type="ECO:0008006" key="7">
    <source>
        <dbReference type="Google" id="ProtNLM"/>
    </source>
</evidence>
<dbReference type="InterPro" id="IPR040079">
    <property type="entry name" value="Glutathione_S-Trfase"/>
</dbReference>
<dbReference type="Pfam" id="PF02798">
    <property type="entry name" value="GST_N"/>
    <property type="match status" value="1"/>
</dbReference>
<evidence type="ECO:0000256" key="2">
    <source>
        <dbReference type="RuleBase" id="RU003494"/>
    </source>
</evidence>
<dbReference type="InterPro" id="IPR050802">
    <property type="entry name" value="EF-GSTs"/>
</dbReference>
<dbReference type="PROSITE" id="PS50404">
    <property type="entry name" value="GST_NTER"/>
    <property type="match status" value="1"/>
</dbReference>
<dbReference type="Proteomes" id="UP000184383">
    <property type="component" value="Unassembled WGS sequence"/>
</dbReference>
<dbReference type="SUPFAM" id="SSF47616">
    <property type="entry name" value="GST C-terminal domain-like"/>
    <property type="match status" value="1"/>
</dbReference>
<dbReference type="SUPFAM" id="SSF52833">
    <property type="entry name" value="Thioredoxin-like"/>
    <property type="match status" value="1"/>
</dbReference>
<gene>
    <name evidence="5" type="ORF">ASPWEDRAFT_169822</name>
</gene>
<dbReference type="Gene3D" id="1.20.1050.10">
    <property type="match status" value="1"/>
</dbReference>
<feature type="domain" description="GST C-terminal" evidence="4">
    <location>
        <begin position="89"/>
        <end position="221"/>
    </location>
</feature>
<evidence type="ECO:0000256" key="1">
    <source>
        <dbReference type="ARBA" id="ARBA00007409"/>
    </source>
</evidence>
<dbReference type="PANTHER" id="PTHR43986">
    <property type="entry name" value="ELONGATION FACTOR 1-GAMMA"/>
    <property type="match status" value="1"/>
</dbReference>
<dbReference type="Pfam" id="PF00043">
    <property type="entry name" value="GST_C"/>
    <property type="match status" value="1"/>
</dbReference>
<evidence type="ECO:0000259" key="4">
    <source>
        <dbReference type="PROSITE" id="PS50405"/>
    </source>
</evidence>
<dbReference type="InterPro" id="IPR004046">
    <property type="entry name" value="GST_C"/>
</dbReference>
<dbReference type="InterPro" id="IPR004045">
    <property type="entry name" value="Glutathione_S-Trfase_N"/>
</dbReference>
<dbReference type="STRING" id="1073089.A0A1L9RN10"/>
<feature type="domain" description="GST N-terminal" evidence="3">
    <location>
        <begin position="1"/>
        <end position="83"/>
    </location>
</feature>
<dbReference type="GO" id="GO:0006414">
    <property type="term" value="P:translational elongation"/>
    <property type="evidence" value="ECO:0007669"/>
    <property type="project" value="TreeGrafter"/>
</dbReference>
<dbReference type="GO" id="GO:0005737">
    <property type="term" value="C:cytoplasm"/>
    <property type="evidence" value="ECO:0007669"/>
    <property type="project" value="TreeGrafter"/>
</dbReference>
<reference evidence="6" key="1">
    <citation type="journal article" date="2017" name="Genome Biol.">
        <title>Comparative genomics reveals high biological diversity and specific adaptations in the industrially and medically important fungal genus Aspergillus.</title>
        <authorList>
            <person name="de Vries R.P."/>
            <person name="Riley R."/>
            <person name="Wiebenga A."/>
            <person name="Aguilar-Osorio G."/>
            <person name="Amillis S."/>
            <person name="Uchima C.A."/>
            <person name="Anderluh G."/>
            <person name="Asadollahi M."/>
            <person name="Askin M."/>
            <person name="Barry K."/>
            <person name="Battaglia E."/>
            <person name="Bayram O."/>
            <person name="Benocci T."/>
            <person name="Braus-Stromeyer S.A."/>
            <person name="Caldana C."/>
            <person name="Canovas D."/>
            <person name="Cerqueira G.C."/>
            <person name="Chen F."/>
            <person name="Chen W."/>
            <person name="Choi C."/>
            <person name="Clum A."/>
            <person name="Dos Santos R.A."/>
            <person name="Damasio A.R."/>
            <person name="Diallinas G."/>
            <person name="Emri T."/>
            <person name="Fekete E."/>
            <person name="Flipphi M."/>
            <person name="Freyberg S."/>
            <person name="Gallo A."/>
            <person name="Gournas C."/>
            <person name="Habgood R."/>
            <person name="Hainaut M."/>
            <person name="Harispe M.L."/>
            <person name="Henrissat B."/>
            <person name="Hilden K.S."/>
            <person name="Hope R."/>
            <person name="Hossain A."/>
            <person name="Karabika E."/>
            <person name="Karaffa L."/>
            <person name="Karanyi Z."/>
            <person name="Krasevec N."/>
            <person name="Kuo A."/>
            <person name="Kusch H."/>
            <person name="LaButti K."/>
            <person name="Lagendijk E.L."/>
            <person name="Lapidus A."/>
            <person name="Levasseur A."/>
            <person name="Lindquist E."/>
            <person name="Lipzen A."/>
            <person name="Logrieco A.F."/>
            <person name="MacCabe A."/>
            <person name="Maekelae M.R."/>
            <person name="Malavazi I."/>
            <person name="Melin P."/>
            <person name="Meyer V."/>
            <person name="Mielnichuk N."/>
            <person name="Miskei M."/>
            <person name="Molnar A.P."/>
            <person name="Mule G."/>
            <person name="Ngan C.Y."/>
            <person name="Orejas M."/>
            <person name="Orosz E."/>
            <person name="Ouedraogo J.P."/>
            <person name="Overkamp K.M."/>
            <person name="Park H.-S."/>
            <person name="Perrone G."/>
            <person name="Piumi F."/>
            <person name="Punt P.J."/>
            <person name="Ram A.F."/>
            <person name="Ramon A."/>
            <person name="Rauscher S."/>
            <person name="Record E."/>
            <person name="Riano-Pachon D.M."/>
            <person name="Robert V."/>
            <person name="Roehrig J."/>
            <person name="Ruller R."/>
            <person name="Salamov A."/>
            <person name="Salih N.S."/>
            <person name="Samson R.A."/>
            <person name="Sandor E."/>
            <person name="Sanguinetti M."/>
            <person name="Schuetze T."/>
            <person name="Sepcic K."/>
            <person name="Shelest E."/>
            <person name="Sherlock G."/>
            <person name="Sophianopoulou V."/>
            <person name="Squina F.M."/>
            <person name="Sun H."/>
            <person name="Susca A."/>
            <person name="Todd R.B."/>
            <person name="Tsang A."/>
            <person name="Unkles S.E."/>
            <person name="van de Wiele N."/>
            <person name="van Rossen-Uffink D."/>
            <person name="Oliveira J.V."/>
            <person name="Vesth T.C."/>
            <person name="Visser J."/>
            <person name="Yu J.-H."/>
            <person name="Zhou M."/>
            <person name="Andersen M.R."/>
            <person name="Archer D.B."/>
            <person name="Baker S.E."/>
            <person name="Benoit I."/>
            <person name="Brakhage A.A."/>
            <person name="Braus G.H."/>
            <person name="Fischer R."/>
            <person name="Frisvad J.C."/>
            <person name="Goldman G.H."/>
            <person name="Houbraken J."/>
            <person name="Oakley B."/>
            <person name="Pocsi I."/>
            <person name="Scazzocchio C."/>
            <person name="Seiboth B."/>
            <person name="vanKuyk P.A."/>
            <person name="Wortman J."/>
            <person name="Dyer P.S."/>
            <person name="Grigoriev I.V."/>
        </authorList>
    </citation>
    <scope>NUCLEOTIDE SEQUENCE [LARGE SCALE GENOMIC DNA]</scope>
    <source>
        <strain evidence="6">DTO 134E9</strain>
    </source>
</reference>
<dbReference type="GO" id="GO:0005634">
    <property type="term" value="C:nucleus"/>
    <property type="evidence" value="ECO:0007669"/>
    <property type="project" value="TreeGrafter"/>
</dbReference>
<sequence length="228" mass="25675">MQYTVYGYEGNPRTRIIRIVAALEGIPLHLSTVVPRMYVNTDEYISEFPLSRGKVPALKGPDVKITEVIAITTYLARIQNQAKLLGDGSHKQVAEVMSWVSWANQEMLGTLASWFLPLIPNMKKPAPYDAQAVDNGKIASNHLLGLLENALESKNHLVGESATIADLFVAMYLARGMEWVLDADWRTSHPNIMRYFNGITSIDQWKTVIPQMKMIEKETPNKDPYAQE</sequence>
<dbReference type="EMBL" id="KV878211">
    <property type="protein sequence ID" value="OJJ36292.1"/>
    <property type="molecule type" value="Genomic_DNA"/>
</dbReference>
<dbReference type="Gene3D" id="3.40.30.10">
    <property type="entry name" value="Glutaredoxin"/>
    <property type="match status" value="1"/>
</dbReference>
<dbReference type="PROSITE" id="PS50405">
    <property type="entry name" value="GST_CTER"/>
    <property type="match status" value="1"/>
</dbReference>
<dbReference type="AlphaFoldDB" id="A0A1L9RN10"/>
<proteinExistence type="inferred from homology"/>
<accession>A0A1L9RN10</accession>
<protein>
    <recommendedName>
        <fullName evidence="7">GST C-terminal domain-containing protein</fullName>
    </recommendedName>
</protein>
<evidence type="ECO:0000313" key="6">
    <source>
        <dbReference type="Proteomes" id="UP000184383"/>
    </source>
</evidence>
<comment type="similarity">
    <text evidence="1 2">Belongs to the GST superfamily.</text>
</comment>
<dbReference type="VEuPathDB" id="FungiDB:ASPWEDRAFT_169822"/>
<dbReference type="PANTHER" id="PTHR43986:SF1">
    <property type="entry name" value="ELONGATION FACTOR 1-GAMMA"/>
    <property type="match status" value="1"/>
</dbReference>
<keyword evidence="6" id="KW-1185">Reference proteome</keyword>
<organism evidence="5 6">
    <name type="scientific">Aspergillus wentii DTO 134E9</name>
    <dbReference type="NCBI Taxonomy" id="1073089"/>
    <lineage>
        <taxon>Eukaryota</taxon>
        <taxon>Fungi</taxon>
        <taxon>Dikarya</taxon>
        <taxon>Ascomycota</taxon>
        <taxon>Pezizomycotina</taxon>
        <taxon>Eurotiomycetes</taxon>
        <taxon>Eurotiomycetidae</taxon>
        <taxon>Eurotiales</taxon>
        <taxon>Aspergillaceae</taxon>
        <taxon>Aspergillus</taxon>
        <taxon>Aspergillus subgen. Cremei</taxon>
    </lineage>
</organism>
<evidence type="ECO:0000259" key="3">
    <source>
        <dbReference type="PROSITE" id="PS50404"/>
    </source>
</evidence>
<dbReference type="InterPro" id="IPR010987">
    <property type="entry name" value="Glutathione-S-Trfase_C-like"/>
</dbReference>
<dbReference type="OrthoDB" id="249703at2759"/>
<dbReference type="InterPro" id="IPR036282">
    <property type="entry name" value="Glutathione-S-Trfase_C_sf"/>
</dbReference>